<protein>
    <recommendedName>
        <fullName evidence="4">2-amino-4-hydroxy-6-hydroxymethyldihydropteridine pyrophosphokinase</fullName>
        <ecNumber evidence="3">2.7.6.3</ecNumber>
    </recommendedName>
    <alternativeName>
        <fullName evidence="11">6-hydroxymethyl-7,8-dihydropterin pyrophosphokinase</fullName>
    </alternativeName>
    <alternativeName>
        <fullName evidence="12">7,8-dihydro-6-hydroxymethylpterin-pyrophosphokinase</fullName>
    </alternativeName>
</protein>
<dbReference type="GO" id="GO:0016301">
    <property type="term" value="F:kinase activity"/>
    <property type="evidence" value="ECO:0007669"/>
    <property type="project" value="UniProtKB-KW"/>
</dbReference>
<evidence type="ECO:0000256" key="12">
    <source>
        <dbReference type="ARBA" id="ARBA00033413"/>
    </source>
</evidence>
<dbReference type="GO" id="GO:0046656">
    <property type="term" value="P:folic acid biosynthetic process"/>
    <property type="evidence" value="ECO:0007669"/>
    <property type="project" value="UniProtKB-KW"/>
</dbReference>
<evidence type="ECO:0000256" key="5">
    <source>
        <dbReference type="ARBA" id="ARBA00022679"/>
    </source>
</evidence>
<comment type="function">
    <text evidence="10">Catalyzes the transfer of pyrophosphate from adenosine triphosphate (ATP) to 6-hydroxymethyl-7,8-dihydropterin, an enzymatic step in folate biosynthesis pathway.</text>
</comment>
<keyword evidence="15" id="KW-1185">Reference proteome</keyword>
<name>A0A512BAH1_9BACT</name>
<evidence type="ECO:0000313" key="15">
    <source>
        <dbReference type="Proteomes" id="UP000321513"/>
    </source>
</evidence>
<dbReference type="Gene3D" id="3.30.70.560">
    <property type="entry name" value="7,8-Dihydro-6-hydroxymethylpterin-pyrophosphokinase HPPK"/>
    <property type="match status" value="1"/>
</dbReference>
<dbReference type="PANTHER" id="PTHR43071">
    <property type="entry name" value="2-AMINO-4-HYDROXY-6-HYDROXYMETHYLDIHYDROPTERIDINE PYROPHOSPHOKINASE"/>
    <property type="match status" value="1"/>
</dbReference>
<comment type="caution">
    <text evidence="14">The sequence shown here is derived from an EMBL/GenBank/DDBJ whole genome shotgun (WGS) entry which is preliminary data.</text>
</comment>
<sequence length="164" mass="18747">MSFMTDIYLLTGGNMGDRLRYLEKACQFIESKVDAVVKKSSIYETAAWGFTEQQAFLNQVICVNTELKPNELLQELLSIELQLGRERVEKMGPRVIDIDILFYSNQVISTANLVVPHPRMAERRFVLVPLNEIAPGFIHPVFNKTVNQLLEICLDLLEVKLYKG</sequence>
<dbReference type="UniPathway" id="UPA00077">
    <property type="reaction ID" value="UER00155"/>
</dbReference>
<dbReference type="InterPro" id="IPR035907">
    <property type="entry name" value="Hppk_sf"/>
</dbReference>
<keyword evidence="7" id="KW-0418">Kinase</keyword>
<accession>A0A512BAH1</accession>
<evidence type="ECO:0000256" key="10">
    <source>
        <dbReference type="ARBA" id="ARBA00029409"/>
    </source>
</evidence>
<dbReference type="CDD" id="cd00483">
    <property type="entry name" value="HPPK"/>
    <property type="match status" value="1"/>
</dbReference>
<dbReference type="OrthoDB" id="9808041at2"/>
<evidence type="ECO:0000256" key="3">
    <source>
        <dbReference type="ARBA" id="ARBA00013253"/>
    </source>
</evidence>
<evidence type="ECO:0000256" key="1">
    <source>
        <dbReference type="ARBA" id="ARBA00005051"/>
    </source>
</evidence>
<keyword evidence="5" id="KW-0808">Transferase</keyword>
<keyword evidence="6" id="KW-0547">Nucleotide-binding</keyword>
<keyword evidence="9" id="KW-0289">Folate biosynthesis</keyword>
<dbReference type="Pfam" id="PF01288">
    <property type="entry name" value="HPPK"/>
    <property type="match status" value="1"/>
</dbReference>
<organism evidence="14 15">
    <name type="scientific">Segetibacter aerophilus</name>
    <dbReference type="NCBI Taxonomy" id="670293"/>
    <lineage>
        <taxon>Bacteria</taxon>
        <taxon>Pseudomonadati</taxon>
        <taxon>Bacteroidota</taxon>
        <taxon>Chitinophagia</taxon>
        <taxon>Chitinophagales</taxon>
        <taxon>Chitinophagaceae</taxon>
        <taxon>Segetibacter</taxon>
    </lineage>
</organism>
<evidence type="ECO:0000256" key="11">
    <source>
        <dbReference type="ARBA" id="ARBA00029766"/>
    </source>
</evidence>
<evidence type="ECO:0000256" key="7">
    <source>
        <dbReference type="ARBA" id="ARBA00022777"/>
    </source>
</evidence>
<keyword evidence="8" id="KW-0067">ATP-binding</keyword>
<proteinExistence type="inferred from homology"/>
<evidence type="ECO:0000259" key="13">
    <source>
        <dbReference type="PROSITE" id="PS00794"/>
    </source>
</evidence>
<dbReference type="AlphaFoldDB" id="A0A512BAH1"/>
<reference evidence="14 15" key="1">
    <citation type="submission" date="2019-07" db="EMBL/GenBank/DDBJ databases">
        <title>Whole genome shotgun sequence of Segetibacter aerophilus NBRC 106135.</title>
        <authorList>
            <person name="Hosoyama A."/>
            <person name="Uohara A."/>
            <person name="Ohji S."/>
            <person name="Ichikawa N."/>
        </authorList>
    </citation>
    <scope>NUCLEOTIDE SEQUENCE [LARGE SCALE GENOMIC DNA]</scope>
    <source>
        <strain evidence="14 15">NBRC 106135</strain>
    </source>
</reference>
<evidence type="ECO:0000256" key="8">
    <source>
        <dbReference type="ARBA" id="ARBA00022840"/>
    </source>
</evidence>
<dbReference type="EMBL" id="BJYT01000004">
    <property type="protein sequence ID" value="GEO08950.1"/>
    <property type="molecule type" value="Genomic_DNA"/>
</dbReference>
<dbReference type="GO" id="GO:0046654">
    <property type="term" value="P:tetrahydrofolate biosynthetic process"/>
    <property type="evidence" value="ECO:0007669"/>
    <property type="project" value="UniProtKB-UniPathway"/>
</dbReference>
<evidence type="ECO:0000256" key="9">
    <source>
        <dbReference type="ARBA" id="ARBA00022909"/>
    </source>
</evidence>
<evidence type="ECO:0000256" key="2">
    <source>
        <dbReference type="ARBA" id="ARBA00005810"/>
    </source>
</evidence>
<dbReference type="InterPro" id="IPR000550">
    <property type="entry name" value="Hppk"/>
</dbReference>
<dbReference type="EC" id="2.7.6.3" evidence="3"/>
<evidence type="ECO:0000313" key="14">
    <source>
        <dbReference type="EMBL" id="GEO08950.1"/>
    </source>
</evidence>
<dbReference type="GO" id="GO:0003848">
    <property type="term" value="F:2-amino-4-hydroxy-6-hydroxymethyldihydropteridine diphosphokinase activity"/>
    <property type="evidence" value="ECO:0007669"/>
    <property type="project" value="UniProtKB-EC"/>
</dbReference>
<comment type="similarity">
    <text evidence="2">Belongs to the HPPK family.</text>
</comment>
<evidence type="ECO:0000256" key="6">
    <source>
        <dbReference type="ARBA" id="ARBA00022741"/>
    </source>
</evidence>
<dbReference type="GO" id="GO:0005524">
    <property type="term" value="F:ATP binding"/>
    <property type="evidence" value="ECO:0007669"/>
    <property type="project" value="UniProtKB-KW"/>
</dbReference>
<dbReference type="NCBIfam" id="TIGR01498">
    <property type="entry name" value="folK"/>
    <property type="match status" value="1"/>
</dbReference>
<dbReference type="PANTHER" id="PTHR43071:SF1">
    <property type="entry name" value="2-AMINO-4-HYDROXY-6-HYDROXYMETHYLDIHYDROPTERIDINE PYROPHOSPHOKINASE"/>
    <property type="match status" value="1"/>
</dbReference>
<dbReference type="PROSITE" id="PS00794">
    <property type="entry name" value="HPPK"/>
    <property type="match status" value="1"/>
</dbReference>
<feature type="domain" description="7,8-dihydro-6-hydroxymethylpterin-pyrophosphokinase" evidence="13">
    <location>
        <begin position="90"/>
        <end position="101"/>
    </location>
</feature>
<gene>
    <name evidence="14" type="ORF">SAE01_14460</name>
</gene>
<evidence type="ECO:0000256" key="4">
    <source>
        <dbReference type="ARBA" id="ARBA00016218"/>
    </source>
</evidence>
<comment type="pathway">
    <text evidence="1">Cofactor biosynthesis; tetrahydrofolate biosynthesis; 2-amino-4-hydroxy-6-hydroxymethyl-7,8-dihydropteridine diphosphate from 7,8-dihydroneopterin triphosphate: step 4/4.</text>
</comment>
<dbReference type="Proteomes" id="UP000321513">
    <property type="component" value="Unassembled WGS sequence"/>
</dbReference>
<dbReference type="SUPFAM" id="SSF55083">
    <property type="entry name" value="6-hydroxymethyl-7,8-dihydropterin pyrophosphokinase, HPPK"/>
    <property type="match status" value="1"/>
</dbReference>